<sequence>MKTNNPESLKNISTSDAEIFESNKDVLQMPDEKEITLDDNKQTEIAKTEILEEIKSAKEVPEIRQEKISTVADFVKELESSLSNTDDEKERIEIAYHIARINGALRMTDTKAENIRIGALKDGRLSVYDRNQQTIKVDEDLLENIADYGKVMGLAVKEAEMEKGGIADVGFQQLVIAKSGVSSGEYHKKEKWSVARIFGKWGQADILDLYSIKTPEKLADYFLEKEINQRLKKGRKLKAEEIAPYLEKQFKLGAPILYKKLMQVGYGFRGRVREIIAKSASAN</sequence>
<proteinExistence type="predicted"/>
<accession>A0A0G0JT99</accession>
<organism evidence="1 2">
    <name type="scientific">Candidatus Falkowbacteria bacterium GW2011_GWE1_38_31</name>
    <dbReference type="NCBI Taxonomy" id="1618638"/>
    <lineage>
        <taxon>Bacteria</taxon>
        <taxon>Candidatus Falkowiibacteriota</taxon>
    </lineage>
</organism>
<gene>
    <name evidence="1" type="ORF">US91_C0003G0023</name>
</gene>
<comment type="caution">
    <text evidence="1">The sequence shown here is derived from an EMBL/GenBank/DDBJ whole genome shotgun (WGS) entry which is preliminary data.</text>
</comment>
<reference evidence="1 2" key="1">
    <citation type="journal article" date="2015" name="Nature">
        <title>rRNA introns, odd ribosomes, and small enigmatic genomes across a large radiation of phyla.</title>
        <authorList>
            <person name="Brown C.T."/>
            <person name="Hug L.A."/>
            <person name="Thomas B.C."/>
            <person name="Sharon I."/>
            <person name="Castelle C.J."/>
            <person name="Singh A."/>
            <person name="Wilkins M.J."/>
            <person name="Williams K.H."/>
            <person name="Banfield J.F."/>
        </authorList>
    </citation>
    <scope>NUCLEOTIDE SEQUENCE [LARGE SCALE GENOMIC DNA]</scope>
</reference>
<evidence type="ECO:0000313" key="2">
    <source>
        <dbReference type="Proteomes" id="UP000034022"/>
    </source>
</evidence>
<name>A0A0G0JT99_9BACT</name>
<protein>
    <submittedName>
        <fullName evidence="1">Uncharacterized protein</fullName>
    </submittedName>
</protein>
<dbReference type="EMBL" id="LBUU01000003">
    <property type="protein sequence ID" value="KKQ70693.1"/>
    <property type="molecule type" value="Genomic_DNA"/>
</dbReference>
<dbReference type="AlphaFoldDB" id="A0A0G0JT99"/>
<dbReference type="Proteomes" id="UP000034022">
    <property type="component" value="Unassembled WGS sequence"/>
</dbReference>
<evidence type="ECO:0000313" key="1">
    <source>
        <dbReference type="EMBL" id="KKQ70693.1"/>
    </source>
</evidence>